<evidence type="ECO:0000259" key="5">
    <source>
        <dbReference type="PROSITE" id="PS50931"/>
    </source>
</evidence>
<dbReference type="InterPro" id="IPR005119">
    <property type="entry name" value="LysR_subst-bd"/>
</dbReference>
<dbReference type="PANTHER" id="PTHR30346">
    <property type="entry name" value="TRANSCRIPTIONAL DUAL REGULATOR HCAR-RELATED"/>
    <property type="match status" value="1"/>
</dbReference>
<dbReference type="InterPro" id="IPR000847">
    <property type="entry name" value="LysR_HTH_N"/>
</dbReference>
<feature type="domain" description="HTH lysR-type" evidence="5">
    <location>
        <begin position="1"/>
        <end position="58"/>
    </location>
</feature>
<gene>
    <name evidence="6" type="ORF">FLB61_04890</name>
</gene>
<dbReference type="RefSeq" id="WP_221919535.1">
    <property type="nucleotide sequence ID" value="NZ_CP173660.1"/>
</dbReference>
<dbReference type="EMBL" id="VIRV01000005">
    <property type="protein sequence ID" value="MBY0758434.1"/>
    <property type="molecule type" value="Genomic_DNA"/>
</dbReference>
<reference evidence="6 7" key="1">
    <citation type="journal article" date="2020" name="New Microbes New Infect">
        <title>Sellimonas caecigallum sp. nov., description and genome sequence of a new member of the Sellimonas genus isolated from the cecum of feral chicken.</title>
        <authorList>
            <person name="Wongkuna S."/>
            <person name="Ghimire S."/>
            <person name="Antony L."/>
            <person name="Chankhamhaengdecha S."/>
            <person name="Janvilisri T."/>
            <person name="Scaria J."/>
        </authorList>
    </citation>
    <scope>NUCLEOTIDE SEQUENCE [LARGE SCALE GENOMIC DNA]</scope>
    <source>
        <strain evidence="6 7">SW451</strain>
    </source>
</reference>
<name>A0ABS7L5Z1_9FIRM</name>
<dbReference type="Proteomes" id="UP000779049">
    <property type="component" value="Unassembled WGS sequence"/>
</dbReference>
<protein>
    <submittedName>
        <fullName evidence="6">LysR family transcriptional regulator</fullName>
    </submittedName>
</protein>
<evidence type="ECO:0000256" key="3">
    <source>
        <dbReference type="ARBA" id="ARBA00023125"/>
    </source>
</evidence>
<accession>A0ABS7L5Z1</accession>
<dbReference type="SUPFAM" id="SSF46785">
    <property type="entry name" value="Winged helix' DNA-binding domain"/>
    <property type="match status" value="1"/>
</dbReference>
<dbReference type="InterPro" id="IPR036390">
    <property type="entry name" value="WH_DNA-bd_sf"/>
</dbReference>
<dbReference type="SUPFAM" id="SSF53850">
    <property type="entry name" value="Periplasmic binding protein-like II"/>
    <property type="match status" value="1"/>
</dbReference>
<evidence type="ECO:0000256" key="4">
    <source>
        <dbReference type="ARBA" id="ARBA00023163"/>
    </source>
</evidence>
<sequence>MNTFQLSCFLAVAEYLNFAQAAKQLHVTHPAVSQQIQSLEKELNVKLFQRTTRSVKLTDEGKVFLWDAKQIVAISDRAKKRFGGVAGGNIETLSIGCYNFPCMFLLADTLETLRTIRPELHPRLQEIPFQHIYRMLEEGDLDAVVGFKESANVKINALYKEVAKVPMVCICSGSHSLAGQKELRLCDIKEERFVLFVPPKGMLSIAQTQGQLMGERPPSEFYFCESAEAITVLVKAGYGISVLPDFLVPDTPLISRIPLKDVDQVSFGIYYKSLQGNPALKAFIQCAKENLTALDI</sequence>
<proteinExistence type="inferred from homology"/>
<dbReference type="CDD" id="cd05466">
    <property type="entry name" value="PBP2_LTTR_substrate"/>
    <property type="match status" value="1"/>
</dbReference>
<evidence type="ECO:0000256" key="2">
    <source>
        <dbReference type="ARBA" id="ARBA00023015"/>
    </source>
</evidence>
<organism evidence="6 7">
    <name type="scientific">Sellimonas caecigallum</name>
    <dbReference type="NCBI Taxonomy" id="2592333"/>
    <lineage>
        <taxon>Bacteria</taxon>
        <taxon>Bacillati</taxon>
        <taxon>Bacillota</taxon>
        <taxon>Clostridia</taxon>
        <taxon>Lachnospirales</taxon>
        <taxon>Lachnospiraceae</taxon>
        <taxon>Sellimonas</taxon>
    </lineage>
</organism>
<evidence type="ECO:0000313" key="6">
    <source>
        <dbReference type="EMBL" id="MBY0758434.1"/>
    </source>
</evidence>
<dbReference type="Gene3D" id="1.10.10.10">
    <property type="entry name" value="Winged helix-like DNA-binding domain superfamily/Winged helix DNA-binding domain"/>
    <property type="match status" value="1"/>
</dbReference>
<dbReference type="InterPro" id="IPR036388">
    <property type="entry name" value="WH-like_DNA-bd_sf"/>
</dbReference>
<keyword evidence="7" id="KW-1185">Reference proteome</keyword>
<keyword evidence="4" id="KW-0804">Transcription</keyword>
<evidence type="ECO:0000256" key="1">
    <source>
        <dbReference type="ARBA" id="ARBA00009437"/>
    </source>
</evidence>
<comment type="caution">
    <text evidence="6">The sequence shown here is derived from an EMBL/GenBank/DDBJ whole genome shotgun (WGS) entry which is preliminary data.</text>
</comment>
<dbReference type="PRINTS" id="PR00039">
    <property type="entry name" value="HTHLYSR"/>
</dbReference>
<dbReference type="Pfam" id="PF03466">
    <property type="entry name" value="LysR_substrate"/>
    <property type="match status" value="1"/>
</dbReference>
<comment type="similarity">
    <text evidence="1">Belongs to the LysR transcriptional regulatory family.</text>
</comment>
<dbReference type="PANTHER" id="PTHR30346:SF28">
    <property type="entry name" value="HTH-TYPE TRANSCRIPTIONAL REGULATOR CYNR"/>
    <property type="match status" value="1"/>
</dbReference>
<dbReference type="Pfam" id="PF00126">
    <property type="entry name" value="HTH_1"/>
    <property type="match status" value="1"/>
</dbReference>
<dbReference type="PROSITE" id="PS50931">
    <property type="entry name" value="HTH_LYSR"/>
    <property type="match status" value="1"/>
</dbReference>
<dbReference type="Gene3D" id="3.40.190.10">
    <property type="entry name" value="Periplasmic binding protein-like II"/>
    <property type="match status" value="2"/>
</dbReference>
<evidence type="ECO:0000313" key="7">
    <source>
        <dbReference type="Proteomes" id="UP000779049"/>
    </source>
</evidence>
<keyword evidence="2" id="KW-0805">Transcription regulation</keyword>
<keyword evidence="3" id="KW-0238">DNA-binding</keyword>